<dbReference type="InterPro" id="IPR023430">
    <property type="entry name" value="Pept_HybD-like_dom_sf"/>
</dbReference>
<evidence type="ECO:0000256" key="3">
    <source>
        <dbReference type="ARBA" id="ARBA00022750"/>
    </source>
</evidence>
<sequence>MLSDEGLGVKAVEELQRRYDCSDAVEIVDGGTVGFELLPYFDERSHILIVDAVKADNKPGTIVRIDDPPAYFRSRTSPHQIGLADVMGLATITDNLPQNIILLGMEPKRLATGLTLSREVEQNLSRLVDMVVAELEAIGVNVQSK</sequence>
<evidence type="ECO:0000256" key="1">
    <source>
        <dbReference type="ARBA" id="ARBA00006814"/>
    </source>
</evidence>
<keyword evidence="2" id="KW-0645">Protease</keyword>
<evidence type="ECO:0000256" key="2">
    <source>
        <dbReference type="ARBA" id="ARBA00022670"/>
    </source>
</evidence>
<dbReference type="AlphaFoldDB" id="A0A8J6TUT4"/>
<dbReference type="NCBIfam" id="TIGR00072">
    <property type="entry name" value="hydrog_prot"/>
    <property type="match status" value="1"/>
</dbReference>
<dbReference type="CDD" id="cd06062">
    <property type="entry name" value="H2MP_MemB-H2up"/>
    <property type="match status" value="1"/>
</dbReference>
<dbReference type="Gene3D" id="3.40.50.1450">
    <property type="entry name" value="HybD-like"/>
    <property type="match status" value="1"/>
</dbReference>
<dbReference type="SUPFAM" id="SSF53163">
    <property type="entry name" value="HybD-like"/>
    <property type="match status" value="1"/>
</dbReference>
<dbReference type="PANTHER" id="PTHR30302">
    <property type="entry name" value="HYDROGENASE 1 MATURATION PROTEASE"/>
    <property type="match status" value="1"/>
</dbReference>
<keyword evidence="4" id="KW-0378">Hydrolase</keyword>
<reference evidence="5 6" key="1">
    <citation type="submission" date="2020-08" db="EMBL/GenBank/DDBJ databases">
        <title>Bridging the membrane lipid divide: bacteria of the FCB group superphylum have the potential to synthesize archaeal ether lipids.</title>
        <authorList>
            <person name="Villanueva L."/>
            <person name="Von Meijenfeldt F.A.B."/>
            <person name="Westbye A.B."/>
            <person name="Yadav S."/>
            <person name="Hopmans E.C."/>
            <person name="Dutilh B.E."/>
            <person name="Sinninghe Damste J.S."/>
        </authorList>
    </citation>
    <scope>NUCLEOTIDE SEQUENCE [LARGE SCALE GENOMIC DNA]</scope>
    <source>
        <strain evidence="5">NIOZ-UU17</strain>
    </source>
</reference>
<proteinExistence type="inferred from homology"/>
<gene>
    <name evidence="5" type="ORF">H8D96_14960</name>
</gene>
<dbReference type="Proteomes" id="UP000605201">
    <property type="component" value="Unassembled WGS sequence"/>
</dbReference>
<dbReference type="GO" id="GO:0004190">
    <property type="term" value="F:aspartic-type endopeptidase activity"/>
    <property type="evidence" value="ECO:0007669"/>
    <property type="project" value="UniProtKB-KW"/>
</dbReference>
<dbReference type="EMBL" id="JACNIG010000281">
    <property type="protein sequence ID" value="MBC8433207.1"/>
    <property type="molecule type" value="Genomic_DNA"/>
</dbReference>
<dbReference type="InterPro" id="IPR000671">
    <property type="entry name" value="Peptidase_A31"/>
</dbReference>
<evidence type="ECO:0000256" key="4">
    <source>
        <dbReference type="ARBA" id="ARBA00022801"/>
    </source>
</evidence>
<evidence type="ECO:0000313" key="6">
    <source>
        <dbReference type="Proteomes" id="UP000605201"/>
    </source>
</evidence>
<protein>
    <submittedName>
        <fullName evidence="5">HyaD/HybD family hydrogenase maturation endopeptidase</fullName>
    </submittedName>
</protein>
<dbReference type="Pfam" id="PF01750">
    <property type="entry name" value="HycI"/>
    <property type="match status" value="1"/>
</dbReference>
<dbReference type="GO" id="GO:0008047">
    <property type="term" value="F:enzyme activator activity"/>
    <property type="evidence" value="ECO:0007669"/>
    <property type="project" value="InterPro"/>
</dbReference>
<comment type="caution">
    <text evidence="5">The sequence shown here is derived from an EMBL/GenBank/DDBJ whole genome shotgun (WGS) entry which is preliminary data.</text>
</comment>
<accession>A0A8J6TUT4</accession>
<keyword evidence="3" id="KW-0064">Aspartyl protease</keyword>
<dbReference type="PRINTS" id="PR00446">
    <property type="entry name" value="HYDRGNUPTAKE"/>
</dbReference>
<organism evidence="5 6">
    <name type="scientific">Candidatus Desulfatibia vada</name>
    <dbReference type="NCBI Taxonomy" id="2841696"/>
    <lineage>
        <taxon>Bacteria</taxon>
        <taxon>Pseudomonadati</taxon>
        <taxon>Thermodesulfobacteriota</taxon>
        <taxon>Desulfobacteria</taxon>
        <taxon>Desulfobacterales</taxon>
        <taxon>Desulfobacterales incertae sedis</taxon>
        <taxon>Candidatus Desulfatibia</taxon>
    </lineage>
</organism>
<comment type="similarity">
    <text evidence="1">Belongs to the peptidase A31 family.</text>
</comment>
<evidence type="ECO:0000313" key="5">
    <source>
        <dbReference type="EMBL" id="MBC8433207.1"/>
    </source>
</evidence>
<dbReference type="PANTHER" id="PTHR30302:SF1">
    <property type="entry name" value="HYDROGENASE 2 MATURATION PROTEASE"/>
    <property type="match status" value="1"/>
</dbReference>
<name>A0A8J6TUT4_9BACT</name>
<dbReference type="GO" id="GO:0016485">
    <property type="term" value="P:protein processing"/>
    <property type="evidence" value="ECO:0007669"/>
    <property type="project" value="TreeGrafter"/>
</dbReference>